<protein>
    <submittedName>
        <fullName evidence="2">Uncharacterized protein</fullName>
    </submittedName>
</protein>
<gene>
    <name evidence="2" type="ORF">CSSPTR1EN2_LOCUS11067</name>
</gene>
<reference evidence="2" key="1">
    <citation type="submission" date="2024-02" db="EMBL/GenBank/DDBJ databases">
        <authorList>
            <consortium name="ELIXIR-Norway"/>
            <consortium name="Elixir Norway"/>
        </authorList>
    </citation>
    <scope>NUCLEOTIDE SEQUENCE</scope>
</reference>
<evidence type="ECO:0000313" key="2">
    <source>
        <dbReference type="EMBL" id="CAK9211837.1"/>
    </source>
</evidence>
<evidence type="ECO:0000313" key="3">
    <source>
        <dbReference type="Proteomes" id="UP001497512"/>
    </source>
</evidence>
<evidence type="ECO:0000256" key="1">
    <source>
        <dbReference type="SAM" id="MobiDB-lite"/>
    </source>
</evidence>
<organism evidence="2 3">
    <name type="scientific">Sphagnum troendelagicum</name>
    <dbReference type="NCBI Taxonomy" id="128251"/>
    <lineage>
        <taxon>Eukaryota</taxon>
        <taxon>Viridiplantae</taxon>
        <taxon>Streptophyta</taxon>
        <taxon>Embryophyta</taxon>
        <taxon>Bryophyta</taxon>
        <taxon>Sphagnophytina</taxon>
        <taxon>Sphagnopsida</taxon>
        <taxon>Sphagnales</taxon>
        <taxon>Sphagnaceae</taxon>
        <taxon>Sphagnum</taxon>
    </lineage>
</organism>
<name>A0ABP0U4V8_9BRYO</name>
<dbReference type="Proteomes" id="UP001497512">
    <property type="component" value="Chromosome 18"/>
</dbReference>
<keyword evidence="3" id="KW-1185">Reference proteome</keyword>
<feature type="compositionally biased region" description="Basic and acidic residues" evidence="1">
    <location>
        <begin position="21"/>
        <end position="39"/>
    </location>
</feature>
<sequence length="70" mass="7951">MTVMESCKCLLKSKSQEEEEALVKSKSQEKEKTLVRSKSEEEEETLKINMGTDTAAVLVLLRTKKSVIYL</sequence>
<dbReference type="EMBL" id="OZ019910">
    <property type="protein sequence ID" value="CAK9211837.1"/>
    <property type="molecule type" value="Genomic_DNA"/>
</dbReference>
<proteinExistence type="predicted"/>
<feature type="region of interest" description="Disordered" evidence="1">
    <location>
        <begin position="21"/>
        <end position="44"/>
    </location>
</feature>
<accession>A0ABP0U4V8</accession>